<organism evidence="1 2">
    <name type="scientific">Trifolium pratense</name>
    <name type="common">Red clover</name>
    <dbReference type="NCBI Taxonomy" id="57577"/>
    <lineage>
        <taxon>Eukaryota</taxon>
        <taxon>Viridiplantae</taxon>
        <taxon>Streptophyta</taxon>
        <taxon>Embryophyta</taxon>
        <taxon>Tracheophyta</taxon>
        <taxon>Spermatophyta</taxon>
        <taxon>Magnoliopsida</taxon>
        <taxon>eudicotyledons</taxon>
        <taxon>Gunneridae</taxon>
        <taxon>Pentapetalae</taxon>
        <taxon>rosids</taxon>
        <taxon>fabids</taxon>
        <taxon>Fabales</taxon>
        <taxon>Fabaceae</taxon>
        <taxon>Papilionoideae</taxon>
        <taxon>50 kb inversion clade</taxon>
        <taxon>NPAAA clade</taxon>
        <taxon>Hologalegina</taxon>
        <taxon>IRL clade</taxon>
        <taxon>Trifolieae</taxon>
        <taxon>Trifolium</taxon>
    </lineage>
</organism>
<evidence type="ECO:0000313" key="2">
    <source>
        <dbReference type="Proteomes" id="UP000236291"/>
    </source>
</evidence>
<reference evidence="1 2" key="2">
    <citation type="journal article" date="2017" name="Front. Plant Sci.">
        <title>Gene Classification and Mining of Molecular Markers Useful in Red Clover (Trifolium pratense) Breeding.</title>
        <authorList>
            <person name="Istvanek J."/>
            <person name="Dluhosova J."/>
            <person name="Dluhos P."/>
            <person name="Patkova L."/>
            <person name="Nedelnik J."/>
            <person name="Repkova J."/>
        </authorList>
    </citation>
    <scope>NUCLEOTIDE SEQUENCE [LARGE SCALE GENOMIC DNA]</scope>
    <source>
        <strain evidence="2">cv. Tatra</strain>
        <tissue evidence="1">Young leaves</tissue>
    </source>
</reference>
<dbReference type="Proteomes" id="UP000236291">
    <property type="component" value="Unassembled WGS sequence"/>
</dbReference>
<evidence type="ECO:0000313" key="1">
    <source>
        <dbReference type="EMBL" id="PNX76658.1"/>
    </source>
</evidence>
<protein>
    <submittedName>
        <fullName evidence="1">Uncharacterized protein</fullName>
    </submittedName>
</protein>
<sequence length="57" mass="5858">MGHSFGLTGGYSVRLVSQCSEHLLLTVEGSQAAAPGEPSHLNHHSLASIGVAMSLTI</sequence>
<reference evidence="1 2" key="1">
    <citation type="journal article" date="2014" name="Am. J. Bot.">
        <title>Genome assembly and annotation for red clover (Trifolium pratense; Fabaceae).</title>
        <authorList>
            <person name="Istvanek J."/>
            <person name="Jaros M."/>
            <person name="Krenek A."/>
            <person name="Repkova J."/>
        </authorList>
    </citation>
    <scope>NUCLEOTIDE SEQUENCE [LARGE SCALE GENOMIC DNA]</scope>
    <source>
        <strain evidence="2">cv. Tatra</strain>
        <tissue evidence="1">Young leaves</tissue>
    </source>
</reference>
<dbReference type="AlphaFoldDB" id="A0A2K3LDN4"/>
<comment type="caution">
    <text evidence="1">The sequence shown here is derived from an EMBL/GenBank/DDBJ whole genome shotgun (WGS) entry which is preliminary data.</text>
</comment>
<name>A0A2K3LDN4_TRIPR</name>
<proteinExistence type="predicted"/>
<gene>
    <name evidence="1" type="ORF">L195_g032613</name>
</gene>
<dbReference type="EMBL" id="ASHM01031056">
    <property type="protein sequence ID" value="PNX76658.1"/>
    <property type="molecule type" value="Genomic_DNA"/>
</dbReference>
<accession>A0A2K3LDN4</accession>